<dbReference type="EMBL" id="PPEG02000022">
    <property type="protein sequence ID" value="PWN57549.1"/>
    <property type="molecule type" value="Genomic_DNA"/>
</dbReference>
<dbReference type="Proteomes" id="UP000236413">
    <property type="component" value="Unassembled WGS sequence"/>
</dbReference>
<reference evidence="1 2" key="1">
    <citation type="submission" date="2018-04" db="EMBL/GenBank/DDBJ databases">
        <title>Chryseobacterium oncorhynchi 701B-08T from rainbow trout, and Chryseobacterium viscerum 687B-08T from diseased fish.</title>
        <authorList>
            <person name="Jeong J.-J."/>
            <person name="Lee Y.J."/>
            <person name="Pathiraja D."/>
            <person name="Park B."/>
            <person name="Choi I.-G."/>
            <person name="Kim K.D."/>
        </authorList>
    </citation>
    <scope>NUCLEOTIDE SEQUENCE [LARGE SCALE GENOMIC DNA]</scope>
    <source>
        <strain evidence="1 2">687B-08</strain>
    </source>
</reference>
<dbReference type="NCBIfam" id="TIGR03696">
    <property type="entry name" value="Rhs_assc_core"/>
    <property type="match status" value="1"/>
</dbReference>
<sequence>MKSIILSKVIQQSSKRKQRTNAPEESYLASVQVHPCFLLINLLPFDKYKVKASVSLVFINKTENHCNCSGFCSFIIKNYYIYQYKHDLGNARISFAKDIAGALEVTDTNNYYAFGMNHIGGIQSLLGGYLNYKYNGKELQESSMYDYGARMYMSDIGRWRVPDPLSEKFVGVSSSSYVLDNPLRYVDPDGNAPVDWVLENINGVSKWTYMANVKTVSQAKAAGIKDAAAVYSYANISGQGFMGAGKYSYSLNQDGSITDNISGNNLGGSFSTPAGTNISTGAYVGQWDGGSKGLWGEWAASNNLVGKISYNVTNSFYLGFQVLDTFNLMGTKHTSGLTGQQIYSNLDGSNQYNEGDRALAFTSTFNPLSSELKVAGVGQQVLPKTTFKLVDNLGSLSASKFSSTFKGTAIARAAPATRGIINRYLNKGINLGNNFGMFKLGTTSLIKPVSEDKHKN</sequence>
<dbReference type="InterPro" id="IPR022385">
    <property type="entry name" value="Rhs_assc_core"/>
</dbReference>
<dbReference type="PANTHER" id="PTHR32305:SF15">
    <property type="entry name" value="PROTEIN RHSA-RELATED"/>
    <property type="match status" value="1"/>
</dbReference>
<dbReference type="AlphaFoldDB" id="A0A316WC44"/>
<dbReference type="InterPro" id="IPR050708">
    <property type="entry name" value="T6SS_VgrG/RHS"/>
</dbReference>
<protein>
    <recommendedName>
        <fullName evidence="3">RHS repeat-associated core domain-containing protein</fullName>
    </recommendedName>
</protein>
<dbReference type="Gene3D" id="2.180.10.10">
    <property type="entry name" value="RHS repeat-associated core"/>
    <property type="match status" value="1"/>
</dbReference>
<dbReference type="RefSeq" id="WP_109739377.1">
    <property type="nucleotide sequence ID" value="NZ_PPEG02000022.1"/>
</dbReference>
<proteinExistence type="predicted"/>
<evidence type="ECO:0000313" key="1">
    <source>
        <dbReference type="EMBL" id="PWN57549.1"/>
    </source>
</evidence>
<organism evidence="1 2">
    <name type="scientific">Chryseobacterium viscerum</name>
    <dbReference type="NCBI Taxonomy" id="1037377"/>
    <lineage>
        <taxon>Bacteria</taxon>
        <taxon>Pseudomonadati</taxon>
        <taxon>Bacteroidota</taxon>
        <taxon>Flavobacteriia</taxon>
        <taxon>Flavobacteriales</taxon>
        <taxon>Weeksellaceae</taxon>
        <taxon>Chryseobacterium group</taxon>
        <taxon>Chryseobacterium</taxon>
    </lineage>
</organism>
<name>A0A316WC44_9FLAO</name>
<gene>
    <name evidence="1" type="ORF">C1634_025580</name>
</gene>
<accession>A0A316WC44</accession>
<dbReference type="PANTHER" id="PTHR32305">
    <property type="match status" value="1"/>
</dbReference>
<evidence type="ECO:0000313" key="2">
    <source>
        <dbReference type="Proteomes" id="UP000236413"/>
    </source>
</evidence>
<evidence type="ECO:0008006" key="3">
    <source>
        <dbReference type="Google" id="ProtNLM"/>
    </source>
</evidence>
<comment type="caution">
    <text evidence="1">The sequence shown here is derived from an EMBL/GenBank/DDBJ whole genome shotgun (WGS) entry which is preliminary data.</text>
</comment>